<name>A0A8X6TLY9_NEPPI</name>
<gene>
    <name evidence="1" type="ORF">NPIL_426851</name>
</gene>
<accession>A0A8X6TLY9</accession>
<dbReference type="AlphaFoldDB" id="A0A8X6TLY9"/>
<feature type="non-terminal residue" evidence="1">
    <location>
        <position position="1"/>
    </location>
</feature>
<reference evidence="1" key="1">
    <citation type="submission" date="2020-08" db="EMBL/GenBank/DDBJ databases">
        <title>Multicomponent nature underlies the extraordinary mechanical properties of spider dragline silk.</title>
        <authorList>
            <person name="Kono N."/>
            <person name="Nakamura H."/>
            <person name="Mori M."/>
            <person name="Yoshida Y."/>
            <person name="Ohtoshi R."/>
            <person name="Malay A.D."/>
            <person name="Moran D.A.P."/>
            <person name="Tomita M."/>
            <person name="Numata K."/>
            <person name="Arakawa K."/>
        </authorList>
    </citation>
    <scope>NUCLEOTIDE SEQUENCE</scope>
</reference>
<keyword evidence="2" id="KW-1185">Reference proteome</keyword>
<evidence type="ECO:0000313" key="1">
    <source>
        <dbReference type="EMBL" id="GFT24801.1"/>
    </source>
</evidence>
<dbReference type="Proteomes" id="UP000887013">
    <property type="component" value="Unassembled WGS sequence"/>
</dbReference>
<proteinExistence type="predicted"/>
<sequence length="95" mass="11092">AKSFDHIIFNSWLSKSNSFGSWATEATVARQQVRCTVSNFHKEWDRLDCDVTSSRYHLMILQTEVVSKNLRASEREGQRVNELMGIFPREKICRL</sequence>
<organism evidence="1 2">
    <name type="scientific">Nephila pilipes</name>
    <name type="common">Giant wood spider</name>
    <name type="synonym">Nephila maculata</name>
    <dbReference type="NCBI Taxonomy" id="299642"/>
    <lineage>
        <taxon>Eukaryota</taxon>
        <taxon>Metazoa</taxon>
        <taxon>Ecdysozoa</taxon>
        <taxon>Arthropoda</taxon>
        <taxon>Chelicerata</taxon>
        <taxon>Arachnida</taxon>
        <taxon>Araneae</taxon>
        <taxon>Araneomorphae</taxon>
        <taxon>Entelegynae</taxon>
        <taxon>Araneoidea</taxon>
        <taxon>Nephilidae</taxon>
        <taxon>Nephila</taxon>
    </lineage>
</organism>
<protein>
    <submittedName>
        <fullName evidence="1">Uncharacterized protein</fullName>
    </submittedName>
</protein>
<dbReference type="EMBL" id="BMAW01106521">
    <property type="protein sequence ID" value="GFT24801.1"/>
    <property type="molecule type" value="Genomic_DNA"/>
</dbReference>
<evidence type="ECO:0000313" key="2">
    <source>
        <dbReference type="Proteomes" id="UP000887013"/>
    </source>
</evidence>
<comment type="caution">
    <text evidence="1">The sequence shown here is derived from an EMBL/GenBank/DDBJ whole genome shotgun (WGS) entry which is preliminary data.</text>
</comment>